<organism evidence="9 10">
    <name type="scientific">Algimonas ampicilliniresistens</name>
    <dbReference type="NCBI Taxonomy" id="1298735"/>
    <lineage>
        <taxon>Bacteria</taxon>
        <taxon>Pseudomonadati</taxon>
        <taxon>Pseudomonadota</taxon>
        <taxon>Alphaproteobacteria</taxon>
        <taxon>Maricaulales</taxon>
        <taxon>Robiginitomaculaceae</taxon>
        <taxon>Algimonas</taxon>
    </lineage>
</organism>
<feature type="domain" description="UDP-3-O-[3-hydroxymyristoyl] glucosamine N-acyltransferase non-repeat region" evidence="7">
    <location>
        <begin position="37"/>
        <end position="100"/>
    </location>
</feature>
<keyword evidence="1" id="KW-0444">Lipid biosynthesis</keyword>
<keyword evidence="6" id="KW-0012">Acyltransferase</keyword>
<evidence type="ECO:0000256" key="1">
    <source>
        <dbReference type="ARBA" id="ARBA00022516"/>
    </source>
</evidence>
<dbReference type="CDD" id="cd03352">
    <property type="entry name" value="LbH_LpxD"/>
    <property type="match status" value="1"/>
</dbReference>
<dbReference type="Gene3D" id="3.40.1390.10">
    <property type="entry name" value="MurE/MurF, N-terminal domain"/>
    <property type="match status" value="1"/>
</dbReference>
<protein>
    <submittedName>
        <fullName evidence="9">UDP-3-O-acylglucosamine N-acyltransferase</fullName>
    </submittedName>
</protein>
<proteinExistence type="predicted"/>
<evidence type="ECO:0000256" key="2">
    <source>
        <dbReference type="ARBA" id="ARBA00022556"/>
    </source>
</evidence>
<dbReference type="PANTHER" id="PTHR43378:SF2">
    <property type="entry name" value="UDP-3-O-ACYLGLUCOSAMINE N-ACYLTRANSFERASE 1, MITOCHONDRIAL-RELATED"/>
    <property type="match status" value="1"/>
</dbReference>
<evidence type="ECO:0000256" key="4">
    <source>
        <dbReference type="ARBA" id="ARBA00022737"/>
    </source>
</evidence>
<dbReference type="Pfam" id="PF04613">
    <property type="entry name" value="LpxD"/>
    <property type="match status" value="1"/>
</dbReference>
<comment type="caution">
    <text evidence="9">The sequence shown here is derived from an EMBL/GenBank/DDBJ whole genome shotgun (WGS) entry which is preliminary data.</text>
</comment>
<feature type="domain" description="Mannose-1-phosphate guanyltransferase C-terminal" evidence="8">
    <location>
        <begin position="112"/>
        <end position="202"/>
    </location>
</feature>
<dbReference type="SUPFAM" id="SSF51161">
    <property type="entry name" value="Trimeric LpxA-like enzymes"/>
    <property type="match status" value="1"/>
</dbReference>
<dbReference type="Pfam" id="PF00132">
    <property type="entry name" value="Hexapep"/>
    <property type="match status" value="1"/>
</dbReference>
<evidence type="ECO:0000259" key="8">
    <source>
        <dbReference type="Pfam" id="PF25087"/>
    </source>
</evidence>
<dbReference type="NCBIfam" id="NF002060">
    <property type="entry name" value="PRK00892.1"/>
    <property type="match status" value="1"/>
</dbReference>
<name>A0ABQ5VA10_9PROT</name>
<reference evidence="9" key="1">
    <citation type="journal article" date="2014" name="Int. J. Syst. Evol. Microbiol.">
        <title>Complete genome of a new Firmicutes species belonging to the dominant human colonic microbiota ('Ruminococcus bicirculans') reveals two chromosomes and a selective capacity to utilize plant glucans.</title>
        <authorList>
            <consortium name="NISC Comparative Sequencing Program"/>
            <person name="Wegmann U."/>
            <person name="Louis P."/>
            <person name="Goesmann A."/>
            <person name="Henrissat B."/>
            <person name="Duncan S.H."/>
            <person name="Flint H.J."/>
        </authorList>
    </citation>
    <scope>NUCLEOTIDE SEQUENCE</scope>
    <source>
        <strain evidence="9">NBRC 108219</strain>
    </source>
</reference>
<accession>A0ABQ5VA10</accession>
<dbReference type="Proteomes" id="UP001161391">
    <property type="component" value="Unassembled WGS sequence"/>
</dbReference>
<dbReference type="Pfam" id="PF25087">
    <property type="entry name" value="GMPPB_C"/>
    <property type="match status" value="1"/>
</dbReference>
<dbReference type="EMBL" id="BSNK01000001">
    <property type="protein sequence ID" value="GLQ23421.1"/>
    <property type="molecule type" value="Genomic_DNA"/>
</dbReference>
<sequence>MIDTRFYSLREADMTVSELCVRLDLTPPEGSFGEEKICQPSSLAESKPSDITFLDSRRNVGALETAKASACFVTASLSEAVAARNIIPIICKLPKYHLARSTDILVDCAETPTNIASTAKIHPSVHIGPGVTIGENTVIGPNTVIENAVIGDNVNIGACTVVGGAGFGVVVGPDGSILPVPHVGRVVIGDRVGIGSNVCIDRGQLGDTTIGDDCQIDNLVQIAHNCVLERGCLLAGRVGLSGSCHIGEGVMMGGSAGLADHITVGAGARLAAFAGVMHDVPAGETWSGIPAMPIREHMKIVAQAKRALKK</sequence>
<keyword evidence="10" id="KW-1185">Reference proteome</keyword>
<dbReference type="PANTHER" id="PTHR43378">
    <property type="entry name" value="UDP-3-O-ACYLGLUCOSAMINE N-ACYLTRANSFERASE"/>
    <property type="match status" value="1"/>
</dbReference>
<dbReference type="RefSeq" id="WP_284388846.1">
    <property type="nucleotide sequence ID" value="NZ_BSNK01000001.1"/>
</dbReference>
<evidence type="ECO:0000313" key="10">
    <source>
        <dbReference type="Proteomes" id="UP001161391"/>
    </source>
</evidence>
<keyword evidence="4" id="KW-0677">Repeat</keyword>
<evidence type="ECO:0000259" key="7">
    <source>
        <dbReference type="Pfam" id="PF04613"/>
    </source>
</evidence>
<dbReference type="InterPro" id="IPR011004">
    <property type="entry name" value="Trimer_LpxA-like_sf"/>
</dbReference>
<gene>
    <name evidence="9" type="primary">lpxD</name>
    <name evidence="9" type="ORF">GCM10007853_12950</name>
</gene>
<evidence type="ECO:0000313" key="9">
    <source>
        <dbReference type="EMBL" id="GLQ23421.1"/>
    </source>
</evidence>
<evidence type="ECO:0000256" key="6">
    <source>
        <dbReference type="ARBA" id="ARBA00023315"/>
    </source>
</evidence>
<dbReference type="InterPro" id="IPR001451">
    <property type="entry name" value="Hexapep"/>
</dbReference>
<evidence type="ECO:0000256" key="5">
    <source>
        <dbReference type="ARBA" id="ARBA00023098"/>
    </source>
</evidence>
<reference evidence="9" key="2">
    <citation type="submission" date="2023-01" db="EMBL/GenBank/DDBJ databases">
        <title>Draft genome sequence of Algimonas ampicilliniresistens strain NBRC 108219.</title>
        <authorList>
            <person name="Sun Q."/>
            <person name="Mori K."/>
        </authorList>
    </citation>
    <scope>NUCLEOTIDE SEQUENCE</scope>
    <source>
        <strain evidence="9">NBRC 108219</strain>
    </source>
</reference>
<evidence type="ECO:0000256" key="3">
    <source>
        <dbReference type="ARBA" id="ARBA00022679"/>
    </source>
</evidence>
<keyword evidence="2" id="KW-0441">Lipid A biosynthesis</keyword>
<keyword evidence="3" id="KW-0808">Transferase</keyword>
<dbReference type="InterPro" id="IPR056729">
    <property type="entry name" value="GMPPB_C"/>
</dbReference>
<dbReference type="InterPro" id="IPR007691">
    <property type="entry name" value="LpxD"/>
</dbReference>
<dbReference type="Gene3D" id="2.160.10.10">
    <property type="entry name" value="Hexapeptide repeat proteins"/>
    <property type="match status" value="1"/>
</dbReference>
<dbReference type="InterPro" id="IPR020573">
    <property type="entry name" value="UDP_GlcNAc_AcTrfase_non-rep"/>
</dbReference>
<keyword evidence="5" id="KW-0443">Lipid metabolism</keyword>